<dbReference type="STRING" id="135651.G0PEC1"/>
<protein>
    <recommendedName>
        <fullName evidence="2">BTB domain-containing protein</fullName>
    </recommendedName>
</protein>
<sequence length="618" mass="72514">MGESVPPPARPRRKPAAGRVRLDDHLSRGERFYTIGHLRWNNDTIPAPMEGKLQRGRPTGSWIRIALDPKIWRYQNWQFPFADLILKVGNEELYVNKRILAGGSRFFKYILMRGREKTIKRHEVLYVKDVTFEDLYDLVGNIYHGWTFYYEREKQLNIVAEQFGVHMESNIHNSFEGRAALELEVRNFIDNNLSQPLAECHIDRETVHQNYVKSFGPTFDRLWPPTLRRRPICSTFQPTPLPYAGPEVERPTLLQFQMPPVPQSGPLELHVDDGDDPGHDSNVDSDSDESEVAALIDVDETNDPDDPNNDRRETEVMKLMMPKFVGCQEFEYKDGRMSYKVSSDYEPGKENRYQFGENFSIQTCFGNWDFYLYPKMINSEKYLALGIYGTRIPDRFVNHMIFDFEIECWNQKPIRKRVEKWISPETNTIGYPNFLPWQDVEKSTSKAGELLFDFTISASLRCHRIVPELDHCMFPGKKDVFVKIEDGIYPVSRDVLSEASPVLKEMFDEPVFFSRRNIFNLTGITLRQFLILMDYIYNRKSTLTRSEYYTIMVQAQRFKMEDVIEQLGRELVYKKNLLDEEAFLYAQEFGLKHFMYKHYSNQCTYDEGISGPFVRDPE</sequence>
<name>G0PEC1_CAEBE</name>
<dbReference type="PROSITE" id="PS50097">
    <property type="entry name" value="BTB"/>
    <property type="match status" value="2"/>
</dbReference>
<accession>G0PEC1</accession>
<proteinExistence type="predicted"/>
<feature type="region of interest" description="Disordered" evidence="1">
    <location>
        <begin position="258"/>
        <end position="290"/>
    </location>
</feature>
<evidence type="ECO:0000256" key="1">
    <source>
        <dbReference type="SAM" id="MobiDB-lite"/>
    </source>
</evidence>
<dbReference type="SMART" id="SM00225">
    <property type="entry name" value="BTB"/>
    <property type="match status" value="2"/>
</dbReference>
<dbReference type="Pfam" id="PF00651">
    <property type="entry name" value="BTB"/>
    <property type="match status" value="2"/>
</dbReference>
<evidence type="ECO:0000313" key="4">
    <source>
        <dbReference type="Proteomes" id="UP000008068"/>
    </source>
</evidence>
<dbReference type="HOGENOM" id="CLU_442301_0_0_1"/>
<evidence type="ECO:0000313" key="3">
    <source>
        <dbReference type="EMBL" id="EGT52877.1"/>
    </source>
</evidence>
<dbReference type="InParanoid" id="G0PEC1"/>
<reference evidence="4" key="1">
    <citation type="submission" date="2011-07" db="EMBL/GenBank/DDBJ databases">
        <authorList>
            <consortium name="Caenorhabditis brenneri Sequencing and Analysis Consortium"/>
            <person name="Wilson R.K."/>
        </authorList>
    </citation>
    <scope>NUCLEOTIDE SEQUENCE [LARGE SCALE GENOMIC DNA]</scope>
    <source>
        <strain evidence="4">PB2801</strain>
    </source>
</reference>
<dbReference type="InterPro" id="IPR011333">
    <property type="entry name" value="SKP1/BTB/POZ_sf"/>
</dbReference>
<dbReference type="Proteomes" id="UP000008068">
    <property type="component" value="Unassembled WGS sequence"/>
</dbReference>
<dbReference type="SUPFAM" id="SSF54695">
    <property type="entry name" value="POZ domain"/>
    <property type="match status" value="2"/>
</dbReference>
<dbReference type="AlphaFoldDB" id="G0PEC1"/>
<dbReference type="InterPro" id="IPR000210">
    <property type="entry name" value="BTB/POZ_dom"/>
</dbReference>
<feature type="domain" description="BTB" evidence="2">
    <location>
        <begin position="82"/>
        <end position="145"/>
    </location>
</feature>
<gene>
    <name evidence="3" type="ORF">CAEBREN_30465</name>
</gene>
<keyword evidence="4" id="KW-1185">Reference proteome</keyword>
<feature type="domain" description="BTB" evidence="2">
    <location>
        <begin position="478"/>
        <end position="545"/>
    </location>
</feature>
<dbReference type="CDD" id="cd18186">
    <property type="entry name" value="BTB_POZ_ZBTB_KLHL-like"/>
    <property type="match status" value="2"/>
</dbReference>
<dbReference type="PANTHER" id="PTHR22744:SF17">
    <property type="entry name" value="BTB DOMAIN-CONTAINING PROTEIN"/>
    <property type="match status" value="1"/>
</dbReference>
<dbReference type="EMBL" id="GL380312">
    <property type="protein sequence ID" value="EGT52877.1"/>
    <property type="molecule type" value="Genomic_DNA"/>
</dbReference>
<dbReference type="PANTHER" id="PTHR22744">
    <property type="entry name" value="HELIX LOOP HELIX PROTEIN 21-RELATED"/>
    <property type="match status" value="1"/>
</dbReference>
<dbReference type="OrthoDB" id="5805335at2759"/>
<organism evidence="4">
    <name type="scientific">Caenorhabditis brenneri</name>
    <name type="common">Nematode worm</name>
    <dbReference type="NCBI Taxonomy" id="135651"/>
    <lineage>
        <taxon>Eukaryota</taxon>
        <taxon>Metazoa</taxon>
        <taxon>Ecdysozoa</taxon>
        <taxon>Nematoda</taxon>
        <taxon>Chromadorea</taxon>
        <taxon>Rhabditida</taxon>
        <taxon>Rhabditina</taxon>
        <taxon>Rhabditomorpha</taxon>
        <taxon>Rhabditoidea</taxon>
        <taxon>Rhabditidae</taxon>
        <taxon>Peloderinae</taxon>
        <taxon>Caenorhabditis</taxon>
    </lineage>
</organism>
<evidence type="ECO:0000259" key="2">
    <source>
        <dbReference type="PROSITE" id="PS50097"/>
    </source>
</evidence>
<dbReference type="Gene3D" id="3.30.710.10">
    <property type="entry name" value="Potassium Channel Kv1.1, Chain A"/>
    <property type="match status" value="2"/>
</dbReference>
<feature type="compositionally biased region" description="Basic and acidic residues" evidence="1">
    <location>
        <begin position="269"/>
        <end position="282"/>
    </location>
</feature>